<evidence type="ECO:0000313" key="3">
    <source>
        <dbReference type="Proteomes" id="UP001501074"/>
    </source>
</evidence>
<dbReference type="RefSeq" id="WP_231481125.1">
    <property type="nucleotide sequence ID" value="NZ_BAAAZO010000009.1"/>
</dbReference>
<dbReference type="Proteomes" id="UP001501074">
    <property type="component" value="Unassembled WGS sequence"/>
</dbReference>
<keyword evidence="1" id="KW-1133">Transmembrane helix</keyword>
<name>A0ABP6ZZD4_9ACTN</name>
<keyword evidence="3" id="KW-1185">Reference proteome</keyword>
<protein>
    <recommendedName>
        <fullName evidence="4">NADH dehydrogenase subunit 6</fullName>
    </recommendedName>
</protein>
<keyword evidence="1" id="KW-0812">Transmembrane</keyword>
<reference evidence="3" key="1">
    <citation type="journal article" date="2019" name="Int. J. Syst. Evol. Microbiol.">
        <title>The Global Catalogue of Microorganisms (GCM) 10K type strain sequencing project: providing services to taxonomists for standard genome sequencing and annotation.</title>
        <authorList>
            <consortium name="The Broad Institute Genomics Platform"/>
            <consortium name="The Broad Institute Genome Sequencing Center for Infectious Disease"/>
            <person name="Wu L."/>
            <person name="Ma J."/>
        </authorList>
    </citation>
    <scope>NUCLEOTIDE SEQUENCE [LARGE SCALE GENOMIC DNA]</scope>
    <source>
        <strain evidence="3">JCM 16902</strain>
    </source>
</reference>
<accession>A0ABP6ZZD4</accession>
<dbReference type="EMBL" id="BAAAZO010000009">
    <property type="protein sequence ID" value="GAA3622457.1"/>
    <property type="molecule type" value="Genomic_DNA"/>
</dbReference>
<feature type="transmembrane region" description="Helical" evidence="1">
    <location>
        <begin position="25"/>
        <end position="45"/>
    </location>
</feature>
<evidence type="ECO:0008006" key="4">
    <source>
        <dbReference type="Google" id="ProtNLM"/>
    </source>
</evidence>
<evidence type="ECO:0000313" key="2">
    <source>
        <dbReference type="EMBL" id="GAA3622457.1"/>
    </source>
</evidence>
<keyword evidence="1" id="KW-0472">Membrane</keyword>
<comment type="caution">
    <text evidence="2">The sequence shown here is derived from an EMBL/GenBank/DDBJ whole genome shotgun (WGS) entry which is preliminary data.</text>
</comment>
<sequence>MSNLFLVCLLLGGVACVMWREFLYLLMVLGVAMFCMAFIFIALGVQSVAQAS</sequence>
<gene>
    <name evidence="2" type="ORF">GCM10022223_44240</name>
</gene>
<evidence type="ECO:0000256" key="1">
    <source>
        <dbReference type="SAM" id="Phobius"/>
    </source>
</evidence>
<organism evidence="2 3">
    <name type="scientific">Kineosporia mesophila</name>
    <dbReference type="NCBI Taxonomy" id="566012"/>
    <lineage>
        <taxon>Bacteria</taxon>
        <taxon>Bacillati</taxon>
        <taxon>Actinomycetota</taxon>
        <taxon>Actinomycetes</taxon>
        <taxon>Kineosporiales</taxon>
        <taxon>Kineosporiaceae</taxon>
        <taxon>Kineosporia</taxon>
    </lineage>
</organism>
<proteinExistence type="predicted"/>